<dbReference type="RefSeq" id="WP_210324200.1">
    <property type="nucleotide sequence ID" value="NZ_BMCT01000003.1"/>
</dbReference>
<dbReference type="Proteomes" id="UP000606044">
    <property type="component" value="Unassembled WGS sequence"/>
</dbReference>
<sequence>MRIEILLTVVAFLGVAIIWGIIYLSLRNRLARAKGNLLVQRGDTVYVPLVAAFSGWKGLPWLSWSHSNIGPRLALHPEHVECKVVWRRRKPYSRIALVDYRRTIGTENVVLTFTDSISSFTGNTANRFVAREAIRSLRDHGCTLSDRAAKLLAEADDAGRA</sequence>
<reference evidence="2" key="2">
    <citation type="submission" date="2020-09" db="EMBL/GenBank/DDBJ databases">
        <authorList>
            <person name="Sun Q."/>
            <person name="Sedlacek I."/>
        </authorList>
    </citation>
    <scope>NUCLEOTIDE SEQUENCE</scope>
    <source>
        <strain evidence="2">CCM 7897</strain>
    </source>
</reference>
<feature type="transmembrane region" description="Helical" evidence="1">
    <location>
        <begin position="6"/>
        <end position="26"/>
    </location>
</feature>
<keyword evidence="1" id="KW-1133">Transmembrane helix</keyword>
<dbReference type="AlphaFoldDB" id="A0A917BZG9"/>
<keyword evidence="3" id="KW-1185">Reference proteome</keyword>
<comment type="caution">
    <text evidence="2">The sequence shown here is derived from an EMBL/GenBank/DDBJ whole genome shotgun (WGS) entry which is preliminary data.</text>
</comment>
<protein>
    <submittedName>
        <fullName evidence="2">Uncharacterized protein</fullName>
    </submittedName>
</protein>
<keyword evidence="1" id="KW-0812">Transmembrane</keyword>
<evidence type="ECO:0000256" key="1">
    <source>
        <dbReference type="SAM" id="Phobius"/>
    </source>
</evidence>
<reference evidence="2" key="1">
    <citation type="journal article" date="2014" name="Int. J. Syst. Evol. Microbiol.">
        <title>Complete genome sequence of Corynebacterium casei LMG S-19264T (=DSM 44701T), isolated from a smear-ripened cheese.</title>
        <authorList>
            <consortium name="US DOE Joint Genome Institute (JGI-PGF)"/>
            <person name="Walter F."/>
            <person name="Albersmeier A."/>
            <person name="Kalinowski J."/>
            <person name="Ruckert C."/>
        </authorList>
    </citation>
    <scope>NUCLEOTIDE SEQUENCE</scope>
    <source>
        <strain evidence="2">CCM 7897</strain>
    </source>
</reference>
<evidence type="ECO:0000313" key="3">
    <source>
        <dbReference type="Proteomes" id="UP000606044"/>
    </source>
</evidence>
<keyword evidence="1" id="KW-0472">Membrane</keyword>
<proteinExistence type="predicted"/>
<organism evidence="2 3">
    <name type="scientific">Azorhizobium oxalatiphilum</name>
    <dbReference type="NCBI Taxonomy" id="980631"/>
    <lineage>
        <taxon>Bacteria</taxon>
        <taxon>Pseudomonadati</taxon>
        <taxon>Pseudomonadota</taxon>
        <taxon>Alphaproteobacteria</taxon>
        <taxon>Hyphomicrobiales</taxon>
        <taxon>Xanthobacteraceae</taxon>
        <taxon>Azorhizobium</taxon>
    </lineage>
</organism>
<evidence type="ECO:0000313" key="2">
    <source>
        <dbReference type="EMBL" id="GGF65026.1"/>
    </source>
</evidence>
<name>A0A917BZG9_9HYPH</name>
<gene>
    <name evidence="2" type="ORF">GCM10007301_26050</name>
</gene>
<dbReference type="EMBL" id="BMCT01000003">
    <property type="protein sequence ID" value="GGF65026.1"/>
    <property type="molecule type" value="Genomic_DNA"/>
</dbReference>
<accession>A0A917BZG9</accession>